<dbReference type="Gene3D" id="1.20.960.30">
    <property type="match status" value="1"/>
</dbReference>
<evidence type="ECO:0008006" key="8">
    <source>
        <dbReference type="Google" id="ProtNLM"/>
    </source>
</evidence>
<dbReference type="Pfam" id="PF08513">
    <property type="entry name" value="LisH"/>
    <property type="match status" value="1"/>
</dbReference>
<accession>A0ABY6S7B8</accession>
<evidence type="ECO:0000256" key="1">
    <source>
        <dbReference type="ARBA" id="ARBA00004123"/>
    </source>
</evidence>
<dbReference type="InterPro" id="IPR015943">
    <property type="entry name" value="WD40/YVTN_repeat-like_dom_sf"/>
</dbReference>
<name>A0ABY6S7B8_PODCO</name>
<organism evidence="6 7">
    <name type="scientific">Podospora comata</name>
    <dbReference type="NCBI Taxonomy" id="48703"/>
    <lineage>
        <taxon>Eukaryota</taxon>
        <taxon>Fungi</taxon>
        <taxon>Dikarya</taxon>
        <taxon>Ascomycota</taxon>
        <taxon>Pezizomycotina</taxon>
        <taxon>Sordariomycetes</taxon>
        <taxon>Sordariomycetidae</taxon>
        <taxon>Sordariales</taxon>
        <taxon>Podosporaceae</taxon>
        <taxon>Podospora</taxon>
    </lineage>
</organism>
<dbReference type="Proteomes" id="UP000280685">
    <property type="component" value="Chromosome 3"/>
</dbReference>
<dbReference type="PANTHER" id="PTHR22846">
    <property type="entry name" value="WD40 REPEAT PROTEIN"/>
    <property type="match status" value="1"/>
</dbReference>
<dbReference type="InterPro" id="IPR006594">
    <property type="entry name" value="LisH"/>
</dbReference>
<dbReference type="EMBL" id="LR026966">
    <property type="protein sequence ID" value="VBB77376.1"/>
    <property type="molecule type" value="Genomic_DNA"/>
</dbReference>
<gene>
    <name evidence="6" type="ORF">PODCO_307300</name>
</gene>
<evidence type="ECO:0000256" key="2">
    <source>
        <dbReference type="ARBA" id="ARBA00022574"/>
    </source>
</evidence>
<dbReference type="PROSITE" id="PS50896">
    <property type="entry name" value="LISH"/>
    <property type="match status" value="1"/>
</dbReference>
<evidence type="ECO:0000313" key="6">
    <source>
        <dbReference type="EMBL" id="VBB77376.1"/>
    </source>
</evidence>
<evidence type="ECO:0000256" key="4">
    <source>
        <dbReference type="ARBA" id="ARBA00023242"/>
    </source>
</evidence>
<keyword evidence="3" id="KW-0677">Repeat</keyword>
<evidence type="ECO:0000256" key="3">
    <source>
        <dbReference type="ARBA" id="ARBA00022737"/>
    </source>
</evidence>
<feature type="region of interest" description="Disordered" evidence="5">
    <location>
        <begin position="119"/>
        <end position="228"/>
    </location>
</feature>
<dbReference type="SUPFAM" id="SSF50978">
    <property type="entry name" value="WD40 repeat-like"/>
    <property type="match status" value="1"/>
</dbReference>
<dbReference type="InterPro" id="IPR045183">
    <property type="entry name" value="Ebi-like"/>
</dbReference>
<proteinExistence type="predicted"/>
<reference evidence="6" key="1">
    <citation type="submission" date="2018-02" db="EMBL/GenBank/DDBJ databases">
        <authorList>
            <person name="Silar P."/>
        </authorList>
    </citation>
    <scope>NUCLEOTIDE SEQUENCE [LARGE SCALE GENOMIC DNA]</scope>
    <source>
        <strain evidence="6">T</strain>
    </source>
</reference>
<dbReference type="SMART" id="SM00667">
    <property type="entry name" value="LisH"/>
    <property type="match status" value="1"/>
</dbReference>
<protein>
    <recommendedName>
        <fullName evidence="8">LisH domain-containing protein</fullName>
    </recommendedName>
</protein>
<dbReference type="PROSITE" id="PS00678">
    <property type="entry name" value="WD_REPEATS_1"/>
    <property type="match status" value="1"/>
</dbReference>
<dbReference type="PANTHER" id="PTHR22846:SF2">
    <property type="entry name" value="F-BOX-LIKE_WD REPEAT-CONTAINING PROTEIN EBI"/>
    <property type="match status" value="1"/>
</dbReference>
<keyword evidence="7" id="KW-1185">Reference proteome</keyword>
<dbReference type="InterPro" id="IPR019775">
    <property type="entry name" value="WD40_repeat_CS"/>
</dbReference>
<feature type="compositionally biased region" description="Acidic residues" evidence="5">
    <location>
        <begin position="119"/>
        <end position="140"/>
    </location>
</feature>
<comment type="subcellular location">
    <subcellularLocation>
        <location evidence="1">Nucleus</location>
    </subcellularLocation>
</comment>
<evidence type="ECO:0000313" key="7">
    <source>
        <dbReference type="Proteomes" id="UP000280685"/>
    </source>
</evidence>
<keyword evidence="2" id="KW-0853">WD repeat</keyword>
<keyword evidence="4" id="KW-0539">Nucleus</keyword>
<dbReference type="Pfam" id="PF00400">
    <property type="entry name" value="WD40"/>
    <property type="match status" value="1"/>
</dbReference>
<dbReference type="SMART" id="SM00320">
    <property type="entry name" value="WD40"/>
    <property type="match status" value="5"/>
</dbReference>
<evidence type="ECO:0000256" key="5">
    <source>
        <dbReference type="SAM" id="MobiDB-lite"/>
    </source>
</evidence>
<sequence length="627" mass="70032">MKELLDTNRVNYLIWRYLLESNYRETAAKLQKEWRIQTPHRHFDYAPHVKTYALVNLLNKGLQFEAYERQFAEQKVRWPDFIVVVKLTRPAPRDVPATAEATPRGVFGPLKFQPDVMEVEEDEVEEEAEESEDAEYDEDIENPRKRAVDRHLAVSHGSPAKRQRLSNGYDNGADSATTPMEIDHHHHHHHHNGAENNHAYPSPLEGEQAASPIPHTEGPSRGTQVDDTRDLTQDTVFLRLGADDSTEASENPIVLISKWNPKDPSILATGGTDALARIWTLPRGAAPDAALPDHVDTAPRYLHLGDDLPNDSTVTSMAWSSNGALIALGIEIGNKSRLGVWAADGTSAYRFEGLDSPITNLCWSPNDKFLLAISPDMTNGLENPRTLIQVSSPTTVNPMSHILNYDIHSYPVDATWIGESSFILCGQGMLTAFRCTEKEVVQIREFETRKDERFQYVKFDWRSSLVATGSEAGFIDIWDESSRRRSIKAHDGAITAMQWQPLQADPAEGERLLVSCGIDGGIFVWNVLGGLENRPKYSITLDSPLAANSLAISPDGSHIAVATHDRILIWKLGEHQVPKAGWMPNTGWQTPKTGSDSGDSLPFLEWDCEGKRLVHGLDNRLAIINFR</sequence>
<dbReference type="Gene3D" id="2.130.10.10">
    <property type="entry name" value="YVTN repeat-like/Quinoprotein amine dehydrogenase"/>
    <property type="match status" value="1"/>
</dbReference>
<feature type="compositionally biased region" description="Basic and acidic residues" evidence="5">
    <location>
        <begin position="141"/>
        <end position="152"/>
    </location>
</feature>
<dbReference type="InterPro" id="IPR001680">
    <property type="entry name" value="WD40_rpt"/>
</dbReference>
<feature type="compositionally biased region" description="Polar residues" evidence="5">
    <location>
        <begin position="165"/>
        <end position="178"/>
    </location>
</feature>
<dbReference type="InterPro" id="IPR036322">
    <property type="entry name" value="WD40_repeat_dom_sf"/>
</dbReference>